<gene>
    <name evidence="11" type="ORF">SBAD_LOCUS5511</name>
</gene>
<dbReference type="Proteomes" id="UP000270296">
    <property type="component" value="Unassembled WGS sequence"/>
</dbReference>
<feature type="domain" description="ZP" evidence="10">
    <location>
        <begin position="1"/>
        <end position="177"/>
    </location>
</feature>
<feature type="transmembrane region" description="Helical" evidence="9">
    <location>
        <begin position="424"/>
        <end position="447"/>
    </location>
</feature>
<protein>
    <submittedName>
        <fullName evidence="13">ZP domain-containing protein</fullName>
    </submittedName>
</protein>
<dbReference type="SMART" id="SM00241">
    <property type="entry name" value="ZP"/>
    <property type="match status" value="1"/>
</dbReference>
<evidence type="ECO:0000313" key="13">
    <source>
        <dbReference type="WBParaSite" id="SBAD_0000573301-mRNA-1"/>
    </source>
</evidence>
<dbReference type="PROSITE" id="PS51034">
    <property type="entry name" value="ZP_2"/>
    <property type="match status" value="1"/>
</dbReference>
<keyword evidence="3" id="KW-1003">Cell membrane</keyword>
<accession>A0A183IPG4</accession>
<evidence type="ECO:0000256" key="4">
    <source>
        <dbReference type="ARBA" id="ARBA00022692"/>
    </source>
</evidence>
<keyword evidence="5" id="KW-0732">Signal</keyword>
<keyword evidence="12" id="KW-1185">Reference proteome</keyword>
<evidence type="ECO:0000256" key="9">
    <source>
        <dbReference type="SAM" id="Phobius"/>
    </source>
</evidence>
<evidence type="ECO:0000256" key="1">
    <source>
        <dbReference type="ARBA" id="ARBA00004251"/>
    </source>
</evidence>
<reference evidence="13" key="1">
    <citation type="submission" date="2016-06" db="UniProtKB">
        <authorList>
            <consortium name="WormBaseParasite"/>
        </authorList>
    </citation>
    <scope>IDENTIFICATION</scope>
</reference>
<dbReference type="PANTHER" id="PTHR22907:SF12">
    <property type="entry name" value="ZP DOMAIN-CONTAINING PROTEIN"/>
    <property type="match status" value="1"/>
</dbReference>
<dbReference type="AlphaFoldDB" id="A0A183IPG4"/>
<organism evidence="13">
    <name type="scientific">Soboliphyme baturini</name>
    <dbReference type="NCBI Taxonomy" id="241478"/>
    <lineage>
        <taxon>Eukaryota</taxon>
        <taxon>Metazoa</taxon>
        <taxon>Ecdysozoa</taxon>
        <taxon>Nematoda</taxon>
        <taxon>Enoplea</taxon>
        <taxon>Dorylaimia</taxon>
        <taxon>Dioctophymatida</taxon>
        <taxon>Dioctophymatoidea</taxon>
        <taxon>Soboliphymatidae</taxon>
        <taxon>Soboliphyme</taxon>
    </lineage>
</organism>
<dbReference type="InterPro" id="IPR001507">
    <property type="entry name" value="ZP_dom"/>
</dbReference>
<evidence type="ECO:0000256" key="7">
    <source>
        <dbReference type="ARBA" id="ARBA00023136"/>
    </source>
</evidence>
<proteinExistence type="predicted"/>
<evidence type="ECO:0000259" key="10">
    <source>
        <dbReference type="PROSITE" id="PS51034"/>
    </source>
</evidence>
<sequence>MTYVLVVVVSFHQYFLTMVDRAYNVRCFYSQQDKTVTTRLDVSMIPTESLEAATMLMPNCQYTIRSGSLHGPVVQYTKVGDTLVHRWECDNPNLGMLVRNCFVNDGYTKSIRIVDATGCPVFSPVILGPLQYDANLNLAYVETMAYKFHDRADLYFQCQIQTCNKLENECIGITPPSCPTSAYPYPDPRPQTFTDDSVTYVHGTFERPYIYPQTEPFRPIEPYRTIAPYRTIEPFRPVDPYRPLVPQRPVEPYRPIEPLRPIDPYRPTPTSVYIPPATRLYAQPYGYSGIYGSQADFVKDENNKSIPEDASIAGPKNDVNNSHQSRVVAQEKVHKRDVTNDIELSNLKMDSEERRNDESRRSERSANRLAPALTKHGPSDHAMVLNVSSETVFVADIDDTINEYDDPSEQRDRINRVCLNQTTVAVMISTFVSLLLTLIALMAAILWKGRYLCSRFSPLPSLGSVKSYMEGRGRIMMNSCFVPVVNDRKQMS</sequence>
<keyword evidence="2" id="KW-0193">Cuticle</keyword>
<evidence type="ECO:0000256" key="2">
    <source>
        <dbReference type="ARBA" id="ARBA00022460"/>
    </source>
</evidence>
<dbReference type="InterPro" id="IPR057475">
    <property type="entry name" value="CUT_C"/>
</dbReference>
<evidence type="ECO:0000256" key="6">
    <source>
        <dbReference type="ARBA" id="ARBA00022989"/>
    </source>
</evidence>
<dbReference type="EMBL" id="UZAM01009043">
    <property type="protein sequence ID" value="VDP07458.1"/>
    <property type="molecule type" value="Genomic_DNA"/>
</dbReference>
<name>A0A183IPG4_9BILA</name>
<dbReference type="Pfam" id="PF25057">
    <property type="entry name" value="CUT_N"/>
    <property type="match status" value="1"/>
</dbReference>
<dbReference type="InterPro" id="IPR051962">
    <property type="entry name" value="Cuticlin"/>
</dbReference>
<feature type="region of interest" description="Disordered" evidence="8">
    <location>
        <begin position="305"/>
        <end position="373"/>
    </location>
</feature>
<evidence type="ECO:0000256" key="8">
    <source>
        <dbReference type="SAM" id="MobiDB-lite"/>
    </source>
</evidence>
<dbReference type="OrthoDB" id="10068552at2759"/>
<evidence type="ECO:0000256" key="3">
    <source>
        <dbReference type="ARBA" id="ARBA00022475"/>
    </source>
</evidence>
<feature type="compositionally biased region" description="Basic and acidic residues" evidence="8">
    <location>
        <begin position="329"/>
        <end position="339"/>
    </location>
</feature>
<dbReference type="PANTHER" id="PTHR22907">
    <property type="entry name" value="GH04558P"/>
    <property type="match status" value="1"/>
</dbReference>
<feature type="compositionally biased region" description="Basic and acidic residues" evidence="8">
    <location>
        <begin position="349"/>
        <end position="366"/>
    </location>
</feature>
<dbReference type="GO" id="GO:0042302">
    <property type="term" value="F:structural constituent of cuticle"/>
    <property type="evidence" value="ECO:0007669"/>
    <property type="project" value="UniProtKB-KW"/>
</dbReference>
<comment type="subcellular location">
    <subcellularLocation>
        <location evidence="1">Cell membrane</location>
        <topology evidence="1">Single-pass type I membrane protein</topology>
    </subcellularLocation>
</comment>
<keyword evidence="4 9" id="KW-0812">Transmembrane</keyword>
<evidence type="ECO:0000313" key="12">
    <source>
        <dbReference type="Proteomes" id="UP000270296"/>
    </source>
</evidence>
<dbReference type="InterPro" id="IPR056953">
    <property type="entry name" value="CUT_N"/>
</dbReference>
<dbReference type="Pfam" id="PF25301">
    <property type="entry name" value="CUT_C"/>
    <property type="match status" value="1"/>
</dbReference>
<evidence type="ECO:0000256" key="5">
    <source>
        <dbReference type="ARBA" id="ARBA00022729"/>
    </source>
</evidence>
<reference evidence="11 12" key="2">
    <citation type="submission" date="2018-11" db="EMBL/GenBank/DDBJ databases">
        <authorList>
            <consortium name="Pathogen Informatics"/>
        </authorList>
    </citation>
    <scope>NUCLEOTIDE SEQUENCE [LARGE SCALE GENOMIC DNA]</scope>
</reference>
<dbReference type="GO" id="GO:0005886">
    <property type="term" value="C:plasma membrane"/>
    <property type="evidence" value="ECO:0007669"/>
    <property type="project" value="UniProtKB-SubCell"/>
</dbReference>
<keyword evidence="6 9" id="KW-1133">Transmembrane helix</keyword>
<feature type="compositionally biased region" description="Polar residues" evidence="8">
    <location>
        <begin position="318"/>
        <end position="327"/>
    </location>
</feature>
<keyword evidence="7 9" id="KW-0472">Membrane</keyword>
<dbReference type="WBParaSite" id="SBAD_0000573301-mRNA-1">
    <property type="protein sequence ID" value="SBAD_0000573301-mRNA-1"/>
    <property type="gene ID" value="SBAD_0000573301"/>
</dbReference>
<evidence type="ECO:0000313" key="11">
    <source>
        <dbReference type="EMBL" id="VDP07458.1"/>
    </source>
</evidence>